<evidence type="ECO:0000313" key="2">
    <source>
        <dbReference type="Proteomes" id="UP001499967"/>
    </source>
</evidence>
<accession>A0ABN1N6X1</accession>
<dbReference type="EMBL" id="BAAAHP010000163">
    <property type="protein sequence ID" value="GAA0895697.1"/>
    <property type="molecule type" value="Genomic_DNA"/>
</dbReference>
<keyword evidence="2" id="KW-1185">Reference proteome</keyword>
<comment type="caution">
    <text evidence="1">The sequence shown here is derived from an EMBL/GenBank/DDBJ whole genome shotgun (WGS) entry which is preliminary data.</text>
</comment>
<name>A0ABN1N6X1_9PSEU</name>
<evidence type="ECO:0000313" key="1">
    <source>
        <dbReference type="EMBL" id="GAA0895697.1"/>
    </source>
</evidence>
<reference evidence="1 2" key="1">
    <citation type="journal article" date="2019" name="Int. J. Syst. Evol. Microbiol.">
        <title>The Global Catalogue of Microorganisms (GCM) 10K type strain sequencing project: providing services to taxonomists for standard genome sequencing and annotation.</title>
        <authorList>
            <consortium name="The Broad Institute Genomics Platform"/>
            <consortium name="The Broad Institute Genome Sequencing Center for Infectious Disease"/>
            <person name="Wu L."/>
            <person name="Ma J."/>
        </authorList>
    </citation>
    <scope>NUCLEOTIDE SEQUENCE [LARGE SCALE GENOMIC DNA]</scope>
    <source>
        <strain evidence="1 2">JCM 11117</strain>
    </source>
</reference>
<organism evidence="1 2">
    <name type="scientific">Pseudonocardia zijingensis</name>
    <dbReference type="NCBI Taxonomy" id="153376"/>
    <lineage>
        <taxon>Bacteria</taxon>
        <taxon>Bacillati</taxon>
        <taxon>Actinomycetota</taxon>
        <taxon>Actinomycetes</taxon>
        <taxon>Pseudonocardiales</taxon>
        <taxon>Pseudonocardiaceae</taxon>
        <taxon>Pseudonocardia</taxon>
    </lineage>
</organism>
<dbReference type="Proteomes" id="UP001499967">
    <property type="component" value="Unassembled WGS sequence"/>
</dbReference>
<protein>
    <submittedName>
        <fullName evidence="1">Uncharacterized protein</fullName>
    </submittedName>
</protein>
<gene>
    <name evidence="1" type="ORF">GCM10009559_52330</name>
</gene>
<proteinExistence type="predicted"/>
<sequence length="313" mass="32482">MAAGGTAVEAQAAASAKSTSFGPAVITDVPKTPEKGDATQKVVPLGTISTELRKGKTAYVYSTVTANNADHVNLIDNEVRCSGAGRADVVMGENVFPRNSGSPLREITVVTRFLVTATSAGKLTCEQFLRTSSTSEFVSRETVRSEMRFASEDVIGDVNGVALQRSLPHGNTPVNPSATTPVLSGKIPAGLKQLAVIADVAYHRCNGCSATVRFALDVKTSGGANCPSAPVARIERTVQPGINHLAVPLYTKFPLKAGCTDFKAQVTSTTVAGDPGNIGGAAPGLCDTTGLNNCRAPQKNHESAMTHIFAVPS</sequence>